<comment type="caution">
    <text evidence="12">The sequence shown here is derived from an EMBL/GenBank/DDBJ whole genome shotgun (WGS) entry which is preliminary data.</text>
</comment>
<dbReference type="Pfam" id="PF10996">
    <property type="entry name" value="Beta-Casp"/>
    <property type="match status" value="1"/>
</dbReference>
<dbReference type="Pfam" id="PF07521">
    <property type="entry name" value="RMMBL"/>
    <property type="match status" value="1"/>
</dbReference>
<evidence type="ECO:0000256" key="6">
    <source>
        <dbReference type="ARBA" id="ARBA00022723"/>
    </source>
</evidence>
<evidence type="ECO:0000256" key="1">
    <source>
        <dbReference type="ARBA" id="ARBA00001947"/>
    </source>
</evidence>
<comment type="cofactor">
    <cofactor evidence="1">
        <name>Zn(2+)</name>
        <dbReference type="ChEBI" id="CHEBI:29105"/>
    </cofactor>
</comment>
<feature type="domain" description="Beta-Casp" evidence="11">
    <location>
        <begin position="276"/>
        <end position="402"/>
    </location>
</feature>
<dbReference type="GO" id="GO:0016787">
    <property type="term" value="F:hydrolase activity"/>
    <property type="evidence" value="ECO:0007669"/>
    <property type="project" value="UniProtKB-KW"/>
</dbReference>
<evidence type="ECO:0000313" key="13">
    <source>
        <dbReference type="Proteomes" id="UP000221165"/>
    </source>
</evidence>
<dbReference type="PANTHER" id="PTHR11203">
    <property type="entry name" value="CLEAVAGE AND POLYADENYLATION SPECIFICITY FACTOR FAMILY MEMBER"/>
    <property type="match status" value="1"/>
</dbReference>
<evidence type="ECO:0000256" key="7">
    <source>
        <dbReference type="ARBA" id="ARBA00022801"/>
    </source>
</evidence>
<dbReference type="Pfam" id="PF16661">
    <property type="entry name" value="Lactamase_B_6"/>
    <property type="match status" value="1"/>
</dbReference>
<dbReference type="RefSeq" id="XP_067919732.1">
    <property type="nucleotide sequence ID" value="XM_068068292.1"/>
</dbReference>
<name>A0A2C6KAX3_9APIC</name>
<dbReference type="GO" id="GO:0005634">
    <property type="term" value="C:nucleus"/>
    <property type="evidence" value="ECO:0007669"/>
    <property type="project" value="UniProtKB-SubCell"/>
</dbReference>
<organism evidence="12 13">
    <name type="scientific">Cystoisospora suis</name>
    <dbReference type="NCBI Taxonomy" id="483139"/>
    <lineage>
        <taxon>Eukaryota</taxon>
        <taxon>Sar</taxon>
        <taxon>Alveolata</taxon>
        <taxon>Apicomplexa</taxon>
        <taxon>Conoidasida</taxon>
        <taxon>Coccidia</taxon>
        <taxon>Eucoccidiorida</taxon>
        <taxon>Eimeriorina</taxon>
        <taxon>Sarcocystidae</taxon>
        <taxon>Cystoisospora</taxon>
    </lineage>
</organism>
<keyword evidence="8" id="KW-0862">Zinc</keyword>
<dbReference type="InterPro" id="IPR001279">
    <property type="entry name" value="Metallo-B-lactamas"/>
</dbReference>
<dbReference type="VEuPathDB" id="ToxoDB:CSUI_008155"/>
<feature type="compositionally biased region" description="Basic and acidic residues" evidence="10">
    <location>
        <begin position="142"/>
        <end position="151"/>
    </location>
</feature>
<dbReference type="GO" id="GO:0046872">
    <property type="term" value="F:metal ion binding"/>
    <property type="evidence" value="ECO:0007669"/>
    <property type="project" value="UniProtKB-KW"/>
</dbReference>
<dbReference type="Gene3D" id="3.40.50.10890">
    <property type="match status" value="1"/>
</dbReference>
<evidence type="ECO:0000256" key="10">
    <source>
        <dbReference type="SAM" id="MobiDB-lite"/>
    </source>
</evidence>
<evidence type="ECO:0000259" key="11">
    <source>
        <dbReference type="SMART" id="SM01027"/>
    </source>
</evidence>
<reference evidence="12 13" key="1">
    <citation type="journal article" date="2017" name="Int. J. Parasitol.">
        <title>The genome of the protozoan parasite Cystoisospora suis and a reverse vaccinology approach to identify vaccine candidates.</title>
        <authorList>
            <person name="Palmieri N."/>
            <person name="Shrestha A."/>
            <person name="Ruttkowski B."/>
            <person name="Beck T."/>
            <person name="Vogl C."/>
            <person name="Tomley F."/>
            <person name="Blake D.P."/>
            <person name="Joachim A."/>
        </authorList>
    </citation>
    <scope>NUCLEOTIDE SEQUENCE [LARGE SCALE GENOMIC DNA]</scope>
    <source>
        <strain evidence="12 13">Wien I</strain>
    </source>
</reference>
<dbReference type="EMBL" id="MIGC01004487">
    <property type="protein sequence ID" value="PHJ18020.1"/>
    <property type="molecule type" value="Genomic_DNA"/>
</dbReference>
<keyword evidence="9" id="KW-0539">Nucleus</keyword>
<dbReference type="GeneID" id="94431503"/>
<keyword evidence="7" id="KW-0378">Hydrolase</keyword>
<dbReference type="InterPro" id="IPR036866">
    <property type="entry name" value="RibonucZ/Hydroxyglut_hydro"/>
</dbReference>
<comment type="subcellular location">
    <subcellularLocation>
        <location evidence="3">Cytoplasm</location>
    </subcellularLocation>
    <subcellularLocation>
        <location evidence="2">Nucleus</location>
    </subcellularLocation>
</comment>
<keyword evidence="13" id="KW-1185">Reference proteome</keyword>
<comment type="similarity">
    <text evidence="4">Belongs to the metallo-beta-lactamase superfamily. RNA-metabolizing metallo-beta-lactamase-like family. INTS11 subfamily.</text>
</comment>
<feature type="compositionally biased region" description="Acidic residues" evidence="10">
    <location>
        <begin position="165"/>
        <end position="178"/>
    </location>
</feature>
<dbReference type="SMART" id="SM01027">
    <property type="entry name" value="Beta-Casp"/>
    <property type="match status" value="1"/>
</dbReference>
<dbReference type="GO" id="GO:0004521">
    <property type="term" value="F:RNA endonuclease activity"/>
    <property type="evidence" value="ECO:0007669"/>
    <property type="project" value="TreeGrafter"/>
</dbReference>
<dbReference type="InterPro" id="IPR022712">
    <property type="entry name" value="Beta_Casp"/>
</dbReference>
<evidence type="ECO:0000313" key="12">
    <source>
        <dbReference type="EMBL" id="PHJ18020.1"/>
    </source>
</evidence>
<evidence type="ECO:0000256" key="3">
    <source>
        <dbReference type="ARBA" id="ARBA00004496"/>
    </source>
</evidence>
<dbReference type="SUPFAM" id="SSF56281">
    <property type="entry name" value="Metallo-hydrolase/oxidoreductase"/>
    <property type="match status" value="1"/>
</dbReference>
<dbReference type="GO" id="GO:0005737">
    <property type="term" value="C:cytoplasm"/>
    <property type="evidence" value="ECO:0007669"/>
    <property type="project" value="UniProtKB-SubCell"/>
</dbReference>
<accession>A0A2C6KAX3</accession>
<keyword evidence="5" id="KW-0963">Cytoplasm</keyword>
<dbReference type="OrthoDB" id="10249535at2759"/>
<evidence type="ECO:0000256" key="5">
    <source>
        <dbReference type="ARBA" id="ARBA00022490"/>
    </source>
</evidence>
<evidence type="ECO:0000256" key="9">
    <source>
        <dbReference type="ARBA" id="ARBA00023242"/>
    </source>
</evidence>
<dbReference type="PANTHER" id="PTHR11203:SF37">
    <property type="entry name" value="INTEGRATOR COMPLEX SUBUNIT 11"/>
    <property type="match status" value="1"/>
</dbReference>
<protein>
    <submittedName>
        <fullName evidence="12">Metallo-beta-lactamase domain-containing protein</fullName>
    </submittedName>
</protein>
<evidence type="ECO:0000256" key="2">
    <source>
        <dbReference type="ARBA" id="ARBA00004123"/>
    </source>
</evidence>
<evidence type="ECO:0000256" key="4">
    <source>
        <dbReference type="ARBA" id="ARBA00007093"/>
    </source>
</evidence>
<proteinExistence type="inferred from homology"/>
<evidence type="ECO:0000256" key="8">
    <source>
        <dbReference type="ARBA" id="ARBA00022833"/>
    </source>
</evidence>
<gene>
    <name evidence="12" type="ORF">CSUI_008155</name>
</gene>
<dbReference type="FunFam" id="3.40.50.10890:FF:000002">
    <property type="entry name" value="Integrator complex subunit 11"/>
    <property type="match status" value="1"/>
</dbReference>
<feature type="non-terminal residue" evidence="12">
    <location>
        <position position="542"/>
    </location>
</feature>
<dbReference type="AlphaFoldDB" id="A0A2C6KAX3"/>
<feature type="region of interest" description="Disordered" evidence="10">
    <location>
        <begin position="59"/>
        <end position="102"/>
    </location>
</feature>
<keyword evidence="6" id="KW-0479">Metal-binding</keyword>
<dbReference type="InterPro" id="IPR011108">
    <property type="entry name" value="RMMBL"/>
</dbReference>
<sequence length="542" mass="59486">MSFPTKALSPLLLLDCARVGRDRSQSNRMQQLYGGSDSLTSSLFEDLPLSMKTRATKLLLPPSSSSSTSRDLSSSSSKAVDRSTTSSLNSSSSSSSSNSTGVLNGGGGVWSFSEAEVFDSLRRVRAQRLHETWLGGRRRGSDRRSFSTGEKEEQEEEKETRGGGEEEENEGEDEEDEEIQLTPYYAGHVLGAAMYELKMRNATIVYTGDYNTIPDRHLGCASIPCLRPDVLISECTYASFVRASKRTIERDLCAVVHDCLLKGGKVLIPVFAVGRAQELCMLLENYWERMHLQFPIYFAGGMTEKANAYYRLYVHWSKAGMNILSNSNTSDDGPPASAFSFPHILPFQSSLLSSPSPMVLLATPGMLHGGLALKALKAWAGDPDNLVLIPGYCVRGTVGAMLIAGQRQIPLDGGHTILNVKCRVRYMSFSAHADTVGIQQLVQCLQPRHVVLVHGEKEGMTKLANVLRKDYQLSVFTPATGQTISIPIDPPSNLLPVYVHRNFLEAAVEATAAARSPWQPGGFEYSREVRQLIEDCTRGDEE</sequence>
<dbReference type="InterPro" id="IPR050698">
    <property type="entry name" value="MBL"/>
</dbReference>
<dbReference type="Proteomes" id="UP000221165">
    <property type="component" value="Unassembled WGS sequence"/>
</dbReference>
<feature type="region of interest" description="Disordered" evidence="10">
    <location>
        <begin position="136"/>
        <end position="178"/>
    </location>
</feature>
<dbReference type="GO" id="GO:0016180">
    <property type="term" value="P:snRNA processing"/>
    <property type="evidence" value="ECO:0007669"/>
    <property type="project" value="TreeGrafter"/>
</dbReference>